<dbReference type="AlphaFoldDB" id="I4EE19"/>
<reference evidence="2 3" key="1">
    <citation type="journal article" date="2012" name="ISME J.">
        <title>Nitrification expanded: discovery, physiology and genomics of a nitrite-oxidizing bacterium from the phylum Chloroflexi.</title>
        <authorList>
            <person name="Sorokin D.Y."/>
            <person name="Lucker S."/>
            <person name="Vejmelkova D."/>
            <person name="Kostrikina N.A."/>
            <person name="Kleerebezem R."/>
            <person name="Rijpstra W.I."/>
            <person name="Damste J.S."/>
            <person name="Le Paslier D."/>
            <person name="Muyzer G."/>
            <person name="Wagner M."/>
            <person name="van Loosdrecht M.C."/>
            <person name="Daims H."/>
        </authorList>
    </citation>
    <scope>NUCLEOTIDE SEQUENCE [LARGE SCALE GENOMIC DNA]</scope>
    <source>
        <strain evidence="3">none</strain>
    </source>
</reference>
<accession>I4EE19</accession>
<organism evidence="2 3">
    <name type="scientific">Nitrolancea hollandica Lb</name>
    <dbReference type="NCBI Taxonomy" id="1129897"/>
    <lineage>
        <taxon>Bacteria</taxon>
        <taxon>Pseudomonadati</taxon>
        <taxon>Thermomicrobiota</taxon>
        <taxon>Thermomicrobia</taxon>
        <taxon>Sphaerobacterales</taxon>
        <taxon>Sphaerobacterineae</taxon>
        <taxon>Sphaerobacteraceae</taxon>
        <taxon>Nitrolancea</taxon>
    </lineage>
</organism>
<dbReference type="Proteomes" id="UP000004221">
    <property type="component" value="Unassembled WGS sequence"/>
</dbReference>
<sequence>MALAGGAGILGVLTPLSRSGHEVVWPFLTSEGKTFDREFLRNMTAHHQVGVRLSLLAADKAIDDELRMLGRLMAAQQEAEIRIMAQWWCGWYGGEIPPLTPEEVAQMPGMPHPAAVDTLEDLSGMAFQERFLTLMIPHHEGAVLMASDAIHHAGDPRLRIFGDSIRHTQRNQIAQMNVEPGAPLTPIDAHDLYRETTPRIP</sequence>
<comment type="caution">
    <text evidence="2">The sequence shown here is derived from an EMBL/GenBank/DDBJ whole genome shotgun (WGS) entry which is preliminary data.</text>
</comment>
<dbReference type="InterPro" id="IPR005183">
    <property type="entry name" value="DUF305_CopM-like"/>
</dbReference>
<evidence type="ECO:0000313" key="2">
    <source>
        <dbReference type="EMBL" id="CCF82931.1"/>
    </source>
</evidence>
<dbReference type="PANTHER" id="PTHR36933:SF1">
    <property type="entry name" value="SLL0788 PROTEIN"/>
    <property type="match status" value="1"/>
</dbReference>
<proteinExistence type="predicted"/>
<evidence type="ECO:0000313" key="3">
    <source>
        <dbReference type="Proteomes" id="UP000004221"/>
    </source>
</evidence>
<evidence type="ECO:0000259" key="1">
    <source>
        <dbReference type="Pfam" id="PF03713"/>
    </source>
</evidence>
<feature type="domain" description="DUF305" evidence="1">
    <location>
        <begin position="36"/>
        <end position="177"/>
    </location>
</feature>
<keyword evidence="3" id="KW-1185">Reference proteome</keyword>
<name>I4EE19_9BACT</name>
<dbReference type="PANTHER" id="PTHR36933">
    <property type="entry name" value="SLL0788 PROTEIN"/>
    <property type="match status" value="1"/>
</dbReference>
<dbReference type="EMBL" id="CAGS01000078">
    <property type="protein sequence ID" value="CCF82931.1"/>
    <property type="molecule type" value="Genomic_DNA"/>
</dbReference>
<dbReference type="Gene3D" id="1.20.1260.10">
    <property type="match status" value="1"/>
</dbReference>
<dbReference type="Pfam" id="PF03713">
    <property type="entry name" value="DUF305"/>
    <property type="match status" value="1"/>
</dbReference>
<dbReference type="InterPro" id="IPR012347">
    <property type="entry name" value="Ferritin-like"/>
</dbReference>
<gene>
    <name evidence="2" type="ORF">NITHO_1690001</name>
</gene>
<protein>
    <recommendedName>
        <fullName evidence="1">DUF305 domain-containing protein</fullName>
    </recommendedName>
</protein>